<dbReference type="Pfam" id="PF14322">
    <property type="entry name" value="SusD-like_3"/>
    <property type="match status" value="1"/>
</dbReference>
<evidence type="ECO:0000259" key="7">
    <source>
        <dbReference type="Pfam" id="PF14322"/>
    </source>
</evidence>
<keyword evidence="9" id="KW-1185">Reference proteome</keyword>
<keyword evidence="4" id="KW-0472">Membrane</keyword>
<gene>
    <name evidence="8" type="ordered locus">Phep_2220</name>
</gene>
<dbReference type="InterPro" id="IPR012944">
    <property type="entry name" value="SusD_RagB_dom"/>
</dbReference>
<evidence type="ECO:0000313" key="8">
    <source>
        <dbReference type="EMBL" id="ACU04424.1"/>
    </source>
</evidence>
<dbReference type="OrthoDB" id="1035036at2"/>
<dbReference type="GO" id="GO:0009279">
    <property type="term" value="C:cell outer membrane"/>
    <property type="evidence" value="ECO:0007669"/>
    <property type="project" value="UniProtKB-SubCell"/>
</dbReference>
<proteinExistence type="inferred from homology"/>
<dbReference type="InterPro" id="IPR011990">
    <property type="entry name" value="TPR-like_helical_dom_sf"/>
</dbReference>
<dbReference type="InterPro" id="IPR033985">
    <property type="entry name" value="SusD-like_N"/>
</dbReference>
<evidence type="ECO:0000256" key="2">
    <source>
        <dbReference type="ARBA" id="ARBA00006275"/>
    </source>
</evidence>
<dbReference type="EMBL" id="CP001681">
    <property type="protein sequence ID" value="ACU04424.1"/>
    <property type="molecule type" value="Genomic_DNA"/>
</dbReference>
<dbReference type="PROSITE" id="PS51257">
    <property type="entry name" value="PROKAR_LIPOPROTEIN"/>
    <property type="match status" value="1"/>
</dbReference>
<evidence type="ECO:0000256" key="1">
    <source>
        <dbReference type="ARBA" id="ARBA00004442"/>
    </source>
</evidence>
<keyword evidence="5" id="KW-0998">Cell outer membrane</keyword>
<evidence type="ECO:0000256" key="5">
    <source>
        <dbReference type="ARBA" id="ARBA00023237"/>
    </source>
</evidence>
<evidence type="ECO:0008006" key="10">
    <source>
        <dbReference type="Google" id="ProtNLM"/>
    </source>
</evidence>
<dbReference type="Proteomes" id="UP000000852">
    <property type="component" value="Chromosome"/>
</dbReference>
<evidence type="ECO:0000313" key="9">
    <source>
        <dbReference type="Proteomes" id="UP000000852"/>
    </source>
</evidence>
<dbReference type="SUPFAM" id="SSF48452">
    <property type="entry name" value="TPR-like"/>
    <property type="match status" value="1"/>
</dbReference>
<evidence type="ECO:0000256" key="3">
    <source>
        <dbReference type="ARBA" id="ARBA00022729"/>
    </source>
</evidence>
<reference evidence="8 9" key="1">
    <citation type="journal article" date="2009" name="Stand. Genomic Sci.">
        <title>Complete genome sequence of Pedobacter heparinus type strain (HIM 762-3).</title>
        <authorList>
            <person name="Han C."/>
            <person name="Spring S."/>
            <person name="Lapidus A."/>
            <person name="Del Rio T.G."/>
            <person name="Tice H."/>
            <person name="Copeland A."/>
            <person name="Cheng J.F."/>
            <person name="Lucas S."/>
            <person name="Chen F."/>
            <person name="Nolan M."/>
            <person name="Bruce D."/>
            <person name="Goodwin L."/>
            <person name="Pitluck S."/>
            <person name="Ivanova N."/>
            <person name="Mavromatis K."/>
            <person name="Mikhailova N."/>
            <person name="Pati A."/>
            <person name="Chen A."/>
            <person name="Palaniappan K."/>
            <person name="Land M."/>
            <person name="Hauser L."/>
            <person name="Chang Y.J."/>
            <person name="Jeffries C.C."/>
            <person name="Saunders E."/>
            <person name="Chertkov O."/>
            <person name="Brettin T."/>
            <person name="Goker M."/>
            <person name="Rohde M."/>
            <person name="Bristow J."/>
            <person name="Eisen J.A."/>
            <person name="Markowitz V."/>
            <person name="Hugenholtz P."/>
            <person name="Kyrpides N.C."/>
            <person name="Klenk H.P."/>
            <person name="Detter J.C."/>
        </authorList>
    </citation>
    <scope>NUCLEOTIDE SEQUENCE [LARGE SCALE GENOMIC DNA]</scope>
    <source>
        <strain evidence="9">ATCC 13125 / DSM 2366 / CIP 104194 / JCM 7457 / NBRC 12017 / NCIMB 9290 / NRRL B-14731 / HIM 762-3</strain>
    </source>
</reference>
<accession>C6XY06</accession>
<sequence length="510" mass="58388">MKALNNIKYGLLLLIFLGTGCTKFLDVERPDNLIKDNFWQNRDQVYSSLIGLYTAMNSCVSSFQVWGDSRSSLYAPGIGTEFTSNHAQFLSHDIYTTNSLTSWASVYKAIGWTNAFIKNAPEGPKNDPTFKVEELQQMMGEAYALRGLFYFYLVRTFKEVPVIKEPYESDAQTFNTAASSENEVLDFIEEDLGNALKIAPETFTDAKERHGRITKNAIRAILADVKLWRNQYAACIDLCKTIDVAYANSLVRPLDWYTIFYPGNSTESIFEFQYGLQGPSSPLYNWFSFHDQGKEIYLANSKNITANSGEFLYPSTVPEHITSDTIRLKPYSAFSMTSAANGYASATEVYKFLGQAPYQVAYRRQNDRTSNYIFYRYREILLMKAEAYAMLGQYGEAEKNINIIRKHCDIPELTPGEGGEGAEFFTRLLLEREFELGFEGKEWFAAVRVARRTGYADVLLEKAANNHSMKLAYQVVRARLLNPESWFLPYYRTEVENNPLLVQKEFYRNK</sequence>
<protein>
    <recommendedName>
        <fullName evidence="10">RagB/SusD domain protein</fullName>
    </recommendedName>
</protein>
<dbReference type="AlphaFoldDB" id="C6XY06"/>
<feature type="domain" description="RagB/SusD" evidence="6">
    <location>
        <begin position="350"/>
        <end position="507"/>
    </location>
</feature>
<comment type="subcellular location">
    <subcellularLocation>
        <location evidence="1">Cell outer membrane</location>
    </subcellularLocation>
</comment>
<dbReference type="RefSeq" id="WP_015808037.1">
    <property type="nucleotide sequence ID" value="NC_013061.1"/>
</dbReference>
<dbReference type="Pfam" id="PF07980">
    <property type="entry name" value="SusD_RagB"/>
    <property type="match status" value="1"/>
</dbReference>
<dbReference type="HOGENOM" id="CLU_015553_1_3_10"/>
<comment type="similarity">
    <text evidence="2">Belongs to the SusD family.</text>
</comment>
<dbReference type="KEGG" id="phe:Phep_2220"/>
<feature type="domain" description="SusD-like N-terminal" evidence="7">
    <location>
        <begin position="23"/>
        <end position="226"/>
    </location>
</feature>
<dbReference type="STRING" id="485917.Phep_2220"/>
<dbReference type="eggNOG" id="COG3193">
    <property type="taxonomic scope" value="Bacteria"/>
</dbReference>
<organism evidence="8 9">
    <name type="scientific">Pedobacter heparinus (strain ATCC 13125 / DSM 2366 / CIP 104194 / JCM 7457 / NBRC 12017 / NCIMB 9290 / NRRL B-14731 / HIM 762-3)</name>
    <dbReference type="NCBI Taxonomy" id="485917"/>
    <lineage>
        <taxon>Bacteria</taxon>
        <taxon>Pseudomonadati</taxon>
        <taxon>Bacteroidota</taxon>
        <taxon>Sphingobacteriia</taxon>
        <taxon>Sphingobacteriales</taxon>
        <taxon>Sphingobacteriaceae</taxon>
        <taxon>Pedobacter</taxon>
    </lineage>
</organism>
<evidence type="ECO:0000256" key="4">
    <source>
        <dbReference type="ARBA" id="ARBA00023136"/>
    </source>
</evidence>
<name>C6XY06_PEDHD</name>
<keyword evidence="3" id="KW-0732">Signal</keyword>
<evidence type="ECO:0000259" key="6">
    <source>
        <dbReference type="Pfam" id="PF07980"/>
    </source>
</evidence>
<dbReference type="Gene3D" id="1.25.40.390">
    <property type="match status" value="1"/>
</dbReference>